<sequence length="98" mass="10977">MKLAIGALRTFVNNVKNMKEIGANKIRISRNFADINFSDKFLTSNLPTNARGSETSKDIADILEMSVRANLKDTVVLESPEIQLTIFSIAFGLYRIVR</sequence>
<organism evidence="1 2">
    <name type="scientific">Candidatus Korarchaeum cryptofilum</name>
    <dbReference type="NCBI Taxonomy" id="498846"/>
    <lineage>
        <taxon>Archaea</taxon>
        <taxon>Thermoproteota</taxon>
        <taxon>Candidatus Korarchaeia</taxon>
        <taxon>Candidatus Korarchaeales</taxon>
        <taxon>Candidatus Korarchaeaceae</taxon>
        <taxon>Candidatus Korarchaeum</taxon>
    </lineage>
</organism>
<name>A0A429G4N5_9CREN</name>
<evidence type="ECO:0000313" key="1">
    <source>
        <dbReference type="EMBL" id="RSN68715.1"/>
    </source>
</evidence>
<dbReference type="EMBL" id="RCOR01000025">
    <property type="protein sequence ID" value="RSN68715.1"/>
    <property type="molecule type" value="Genomic_DNA"/>
</dbReference>
<proteinExistence type="predicted"/>
<evidence type="ECO:0000313" key="2">
    <source>
        <dbReference type="Proteomes" id="UP000278149"/>
    </source>
</evidence>
<reference evidence="1 2" key="1">
    <citation type="submission" date="2018-10" db="EMBL/GenBank/DDBJ databases">
        <title>Co-occurring genomic capacity for anaerobic methane metabolism and dissimilatory sulfite reduction discovered in the Korarchaeota.</title>
        <authorList>
            <person name="Mckay L.J."/>
            <person name="Dlakic M."/>
            <person name="Fields M.W."/>
            <person name="Delmont T.O."/>
            <person name="Eren A.M."/>
            <person name="Jay Z.J."/>
            <person name="Klingelsmith K.B."/>
            <person name="Rusch D.B."/>
            <person name="Inskeep W.P."/>
        </authorList>
    </citation>
    <scope>NUCLEOTIDE SEQUENCE [LARGE SCALE GENOMIC DNA]</scope>
    <source>
        <strain evidence="1 2">WS</strain>
    </source>
</reference>
<comment type="caution">
    <text evidence="1">The sequence shown here is derived from an EMBL/GenBank/DDBJ whole genome shotgun (WGS) entry which is preliminary data.</text>
</comment>
<dbReference type="Proteomes" id="UP000278149">
    <property type="component" value="Unassembled WGS sequence"/>
</dbReference>
<accession>A0A429G4N5</accession>
<gene>
    <name evidence="1" type="ORF">D9Q81_05190</name>
</gene>
<dbReference type="AlphaFoldDB" id="A0A429G4N5"/>
<dbReference type="RefSeq" id="WP_125741754.1">
    <property type="nucleotide sequence ID" value="NZ_RCOR01000025.1"/>
</dbReference>
<protein>
    <submittedName>
        <fullName evidence="1">Uncharacterized protein</fullName>
    </submittedName>
</protein>